<keyword evidence="2" id="KW-1185">Reference proteome</keyword>
<reference evidence="2" key="1">
    <citation type="journal article" date="2015" name="Nat. Genet.">
        <title>The genome and transcriptome of the zoonotic hookworm Ancylostoma ceylanicum identify infection-specific gene families.</title>
        <authorList>
            <person name="Schwarz E.M."/>
            <person name="Hu Y."/>
            <person name="Antoshechkin I."/>
            <person name="Miller M.M."/>
            <person name="Sternberg P.W."/>
            <person name="Aroian R.V."/>
        </authorList>
    </citation>
    <scope>NUCLEOTIDE SEQUENCE</scope>
    <source>
        <strain evidence="2">HY135</strain>
    </source>
</reference>
<comment type="caution">
    <text evidence="1">The sequence shown here is derived from an EMBL/GenBank/DDBJ whole genome shotgun (WGS) entry which is preliminary data.</text>
</comment>
<accession>A0A016VI06</accession>
<sequence>MSVEPRDFFDLTTSRTRGAHFKLRVSVAKTQVPPALQYLQALRKMKTLITVLALCTFAYTKNCPKTEPITLEDINNVDYVARVNVTMRIGKFYHLLYWKYYDVPNPAPERYQVLRTISIKECRLNVDTDYVLGCLNNNRECFAKPYEQLSDDEKKLLELP</sequence>
<name>A0A016VI06_9BILA</name>
<evidence type="ECO:0000313" key="2">
    <source>
        <dbReference type="Proteomes" id="UP000024635"/>
    </source>
</evidence>
<dbReference type="AlphaFoldDB" id="A0A016VI06"/>
<evidence type="ECO:0000313" key="1">
    <source>
        <dbReference type="EMBL" id="EYC27254.1"/>
    </source>
</evidence>
<dbReference type="Gene3D" id="2.40.50.780">
    <property type="match status" value="1"/>
</dbReference>
<dbReference type="InterPro" id="IPR049084">
    <property type="entry name" value="AceES-2"/>
</dbReference>
<dbReference type="Proteomes" id="UP000024635">
    <property type="component" value="Unassembled WGS sequence"/>
</dbReference>
<dbReference type="EMBL" id="JARK01001345">
    <property type="protein sequence ID" value="EYC27254.1"/>
    <property type="molecule type" value="Genomic_DNA"/>
</dbReference>
<proteinExistence type="predicted"/>
<organism evidence="1 2">
    <name type="scientific">Ancylostoma ceylanicum</name>
    <dbReference type="NCBI Taxonomy" id="53326"/>
    <lineage>
        <taxon>Eukaryota</taxon>
        <taxon>Metazoa</taxon>
        <taxon>Ecdysozoa</taxon>
        <taxon>Nematoda</taxon>
        <taxon>Chromadorea</taxon>
        <taxon>Rhabditida</taxon>
        <taxon>Rhabditina</taxon>
        <taxon>Rhabditomorpha</taxon>
        <taxon>Strongyloidea</taxon>
        <taxon>Ancylostomatidae</taxon>
        <taxon>Ancylostomatinae</taxon>
        <taxon>Ancylostoma</taxon>
    </lineage>
</organism>
<protein>
    <submittedName>
        <fullName evidence="1">Uncharacterized protein</fullName>
    </submittedName>
</protein>
<gene>
    <name evidence="1" type="primary">Acey_s0009.g612</name>
    <name evidence="1" type="ORF">Y032_0009g612</name>
</gene>
<dbReference type="Pfam" id="PF21556">
    <property type="entry name" value="AceES-2"/>
    <property type="match status" value="1"/>
</dbReference>